<dbReference type="InterPro" id="IPR004841">
    <property type="entry name" value="AA-permease/SLC12A_dom"/>
</dbReference>
<feature type="transmembrane region" description="Helical" evidence="7">
    <location>
        <begin position="112"/>
        <end position="134"/>
    </location>
</feature>
<dbReference type="PANTHER" id="PTHR43495:SF5">
    <property type="entry name" value="GAMMA-AMINOBUTYRIC ACID PERMEASE"/>
    <property type="match status" value="1"/>
</dbReference>
<reference evidence="10" key="1">
    <citation type="journal article" date="2014" name="Genome Announc.">
        <title>Genome Sequence of Arthrobacter siccitolerans 4J27, a Xeroprotectant-Producing Desiccation-Tolerant Microorganism.</title>
        <authorList>
            <person name="Manzanera M."/>
            <person name="Santa-Cruz-Calvo L."/>
            <person name="Vilchez J.I."/>
            <person name="Garcia-Fontana C."/>
            <person name="Silva-Castro G.A."/>
            <person name="Calvo C."/>
            <person name="Gonzalez-Lopez J."/>
        </authorList>
    </citation>
    <scope>NUCLEOTIDE SEQUENCE [LARGE SCALE GENOMIC DNA]</scope>
    <source>
        <strain evidence="10">4J27</strain>
    </source>
</reference>
<evidence type="ECO:0000313" key="10">
    <source>
        <dbReference type="Proteomes" id="UP000035722"/>
    </source>
</evidence>
<evidence type="ECO:0000256" key="1">
    <source>
        <dbReference type="ARBA" id="ARBA00004141"/>
    </source>
</evidence>
<evidence type="ECO:0000256" key="5">
    <source>
        <dbReference type="ARBA" id="ARBA00022989"/>
    </source>
</evidence>
<keyword evidence="3 7" id="KW-0812">Transmembrane</keyword>
<feature type="domain" description="Amino acid permease/ SLC12A" evidence="8">
    <location>
        <begin position="3"/>
        <end position="295"/>
    </location>
</feature>
<keyword evidence="2" id="KW-0813">Transport</keyword>
<feature type="transmembrane region" description="Helical" evidence="7">
    <location>
        <begin position="154"/>
        <end position="174"/>
    </location>
</feature>
<feature type="transmembrane region" description="Helical" evidence="7">
    <location>
        <begin position="25"/>
        <end position="50"/>
    </location>
</feature>
<dbReference type="GO" id="GO:0006865">
    <property type="term" value="P:amino acid transport"/>
    <property type="evidence" value="ECO:0007669"/>
    <property type="project" value="UniProtKB-KW"/>
</dbReference>
<organism evidence="9 10">
    <name type="scientific">Pseudarthrobacter siccitolerans</name>
    <dbReference type="NCBI Taxonomy" id="861266"/>
    <lineage>
        <taxon>Bacteria</taxon>
        <taxon>Bacillati</taxon>
        <taxon>Actinomycetota</taxon>
        <taxon>Actinomycetes</taxon>
        <taxon>Micrococcales</taxon>
        <taxon>Micrococcaceae</taxon>
        <taxon>Pseudarthrobacter</taxon>
    </lineage>
</organism>
<dbReference type="AlphaFoldDB" id="A0A024H4U2"/>
<accession>A0A024H4U2</accession>
<dbReference type="PANTHER" id="PTHR43495">
    <property type="entry name" value="GABA PERMEASE"/>
    <property type="match status" value="1"/>
</dbReference>
<comment type="caution">
    <text evidence="9">The sequence shown here is derived from an EMBL/GenBank/DDBJ whole genome shotgun (WGS) entry which is preliminary data.</text>
</comment>
<keyword evidence="4" id="KW-0029">Amino-acid transport</keyword>
<name>A0A024H4U2_9MICC</name>
<protein>
    <submittedName>
        <fullName evidence="9">Amino acid permease family protein</fullName>
    </submittedName>
</protein>
<dbReference type="PIRSF" id="PIRSF006060">
    <property type="entry name" value="AA_transporter"/>
    <property type="match status" value="1"/>
</dbReference>
<dbReference type="STRING" id="861266.ARTSIC4J27_3170"/>
<evidence type="ECO:0000313" key="9">
    <source>
        <dbReference type="EMBL" id="CCQ47190.1"/>
    </source>
</evidence>
<dbReference type="Proteomes" id="UP000035722">
    <property type="component" value="Unassembled WGS sequence"/>
</dbReference>
<feature type="transmembrane region" description="Helical" evidence="7">
    <location>
        <begin position="299"/>
        <end position="316"/>
    </location>
</feature>
<evidence type="ECO:0000259" key="8">
    <source>
        <dbReference type="Pfam" id="PF00324"/>
    </source>
</evidence>
<keyword evidence="5 7" id="KW-1133">Transmembrane helix</keyword>
<keyword evidence="10" id="KW-1185">Reference proteome</keyword>
<feature type="transmembrane region" description="Helical" evidence="7">
    <location>
        <begin position="274"/>
        <end position="293"/>
    </location>
</feature>
<evidence type="ECO:0000256" key="2">
    <source>
        <dbReference type="ARBA" id="ARBA00022448"/>
    </source>
</evidence>
<gene>
    <name evidence="9" type="primary">gabP</name>
    <name evidence="9" type="ORF">ARTSIC4J27_3170</name>
</gene>
<dbReference type="GO" id="GO:0055085">
    <property type="term" value="P:transmembrane transport"/>
    <property type="evidence" value="ECO:0007669"/>
    <property type="project" value="InterPro"/>
</dbReference>
<proteinExistence type="predicted"/>
<dbReference type="Pfam" id="PF00324">
    <property type="entry name" value="AA_permease"/>
    <property type="match status" value="1"/>
</dbReference>
<comment type="subcellular location">
    <subcellularLocation>
        <location evidence="1">Membrane</location>
        <topology evidence="1">Multi-pass membrane protein</topology>
    </subcellularLocation>
</comment>
<dbReference type="EMBL" id="CAQI01000048">
    <property type="protein sequence ID" value="CCQ47190.1"/>
    <property type="molecule type" value="Genomic_DNA"/>
</dbReference>
<evidence type="ECO:0000256" key="4">
    <source>
        <dbReference type="ARBA" id="ARBA00022970"/>
    </source>
</evidence>
<feature type="transmembrane region" description="Helical" evidence="7">
    <location>
        <begin position="202"/>
        <end position="225"/>
    </location>
</feature>
<evidence type="ECO:0000256" key="6">
    <source>
        <dbReference type="ARBA" id="ARBA00023136"/>
    </source>
</evidence>
<dbReference type="Gene3D" id="1.20.1740.10">
    <property type="entry name" value="Amino acid/polyamine transporter I"/>
    <property type="match status" value="1"/>
</dbReference>
<sequence>MAFVFIVVLTAVNLTSVKNFGEFEFWFALLKVAAIVGFLLVGAALLFGWLPGAQSPGLANFTGDGFAPSGFAGIATALFVVAFAFGGTEIVSVAAGETAEPARSVKKAVRTVLWRILVFYIGAIFVIAAVVPVGSAGLKSPFAAVLDAAGMPGAATAITLVAVAALLSALNANLYGASRMAFSLAERGEAPRLLAAVSKARVPVVAVLASVAFGVVTVVLELAFPEMVLPVLLNLVGSTCLLVWTSALLAQLALRLRSDREETELPLRMPGFPWLTSLGLVILAAIFTVGFIGEDSRPQLLSTFALVAVLAVGCWMNRRKRDARPPAESSNGDKQPVLID</sequence>
<evidence type="ECO:0000256" key="7">
    <source>
        <dbReference type="SAM" id="Phobius"/>
    </source>
</evidence>
<evidence type="ECO:0000256" key="3">
    <source>
        <dbReference type="ARBA" id="ARBA00022692"/>
    </source>
</evidence>
<keyword evidence="6 7" id="KW-0472">Membrane</keyword>
<dbReference type="GO" id="GO:0016020">
    <property type="term" value="C:membrane"/>
    <property type="evidence" value="ECO:0007669"/>
    <property type="project" value="UniProtKB-SubCell"/>
</dbReference>
<feature type="transmembrane region" description="Helical" evidence="7">
    <location>
        <begin position="70"/>
        <end position="91"/>
    </location>
</feature>
<feature type="transmembrane region" description="Helical" evidence="7">
    <location>
        <begin position="231"/>
        <end position="254"/>
    </location>
</feature>